<dbReference type="InterPro" id="IPR025875">
    <property type="entry name" value="Leu-rich_rpt_4"/>
</dbReference>
<sequence length="454" mass="52474">MEDQSNNSLTANDMHMLYLLEQLIKDKILNLVYKDDITQMTNWAIIQQLNIFQLKLIKFPSQISSLTNNQIKVLIAEECNINFKDFKMYNIQDLQLIKCSGTVDDLSQFHKLSNFTYSKNYKDIQFLQNMKQLVQLDISENYIQNIKMLGDLVNLEELNLSKNLCGDITPLKKLTKLIKLDLCSQQYIKYSDRVNILTNIQTLKYLINLKELDISQNSIAEISPLKCLKSLSKLILRANNVYDLSPLKLLINLCKLDIAENCWVDLSPLKYLVNLNYLSISRCVLKTKLKSSLDISSLQYLTQLSSLFMQQSQVFDISVLRPLTNLKEIAIDGNKITDLRPLENAKQLKYISLNDNYIQDLSAISFYRNIQYIKLQYQLKPTQGQLNQSKRTHLIYITTTCLRQIGKWRQSTKQIIASVKYNANSNIQTILNNHIQCITLVGALFSSMYISDGQ</sequence>
<dbReference type="PANTHER" id="PTHR46652">
    <property type="entry name" value="LEUCINE-RICH REPEAT AND IQ DOMAIN-CONTAINING PROTEIN 1-RELATED"/>
    <property type="match status" value="1"/>
</dbReference>
<dbReference type="Gene3D" id="3.80.10.10">
    <property type="entry name" value="Ribonuclease Inhibitor"/>
    <property type="match status" value="2"/>
</dbReference>
<keyword evidence="5" id="KW-1185">Reference proteome</keyword>
<dbReference type="Proteomes" id="UP001642409">
    <property type="component" value="Unassembled WGS sequence"/>
</dbReference>
<dbReference type="Pfam" id="PF12799">
    <property type="entry name" value="LRR_4"/>
    <property type="match status" value="1"/>
</dbReference>
<keyword evidence="2" id="KW-0677">Repeat</keyword>
<evidence type="ECO:0000256" key="2">
    <source>
        <dbReference type="ARBA" id="ARBA00022737"/>
    </source>
</evidence>
<name>A0AA86V1T3_9EUKA</name>
<dbReference type="PANTHER" id="PTHR46652:SF3">
    <property type="entry name" value="LEUCINE-RICH REPEAT-CONTAINING PROTEIN 9"/>
    <property type="match status" value="1"/>
</dbReference>
<dbReference type="InterPro" id="IPR032675">
    <property type="entry name" value="LRR_dom_sf"/>
</dbReference>
<evidence type="ECO:0000313" key="3">
    <source>
        <dbReference type="EMBL" id="CAI9977319.1"/>
    </source>
</evidence>
<dbReference type="PROSITE" id="PS51450">
    <property type="entry name" value="LRR"/>
    <property type="match status" value="5"/>
</dbReference>
<accession>A0AA86V1T3</accession>
<dbReference type="EMBL" id="CATOUU010001177">
    <property type="protein sequence ID" value="CAI9977319.1"/>
    <property type="molecule type" value="Genomic_DNA"/>
</dbReference>
<dbReference type="AlphaFoldDB" id="A0AA86V1T3"/>
<evidence type="ECO:0000256" key="1">
    <source>
        <dbReference type="ARBA" id="ARBA00022614"/>
    </source>
</evidence>
<dbReference type="SMART" id="SM00365">
    <property type="entry name" value="LRR_SD22"/>
    <property type="match status" value="3"/>
</dbReference>
<evidence type="ECO:0000313" key="5">
    <source>
        <dbReference type="Proteomes" id="UP001642409"/>
    </source>
</evidence>
<dbReference type="InterPro" id="IPR001611">
    <property type="entry name" value="Leu-rich_rpt"/>
</dbReference>
<evidence type="ECO:0000313" key="4">
    <source>
        <dbReference type="EMBL" id="CAL5988492.1"/>
    </source>
</evidence>
<organism evidence="3">
    <name type="scientific">Hexamita inflata</name>
    <dbReference type="NCBI Taxonomy" id="28002"/>
    <lineage>
        <taxon>Eukaryota</taxon>
        <taxon>Metamonada</taxon>
        <taxon>Diplomonadida</taxon>
        <taxon>Hexamitidae</taxon>
        <taxon>Hexamitinae</taxon>
        <taxon>Hexamita</taxon>
    </lineage>
</organism>
<keyword evidence="1" id="KW-0433">Leucine-rich repeat</keyword>
<dbReference type="SUPFAM" id="SSF52058">
    <property type="entry name" value="L domain-like"/>
    <property type="match status" value="1"/>
</dbReference>
<dbReference type="EMBL" id="CAXDID020000022">
    <property type="protein sequence ID" value="CAL5988492.1"/>
    <property type="molecule type" value="Genomic_DNA"/>
</dbReference>
<dbReference type="InterPro" id="IPR050836">
    <property type="entry name" value="SDS22/Internalin_LRR"/>
</dbReference>
<proteinExistence type="predicted"/>
<protein>
    <submittedName>
        <fullName evidence="3">Leucine-rich repeat domain-containing protein</fullName>
    </submittedName>
    <submittedName>
        <fullName evidence="4">Leucine-rich_repeat domain-containing protein</fullName>
    </submittedName>
</protein>
<comment type="caution">
    <text evidence="3">The sequence shown here is derived from an EMBL/GenBank/DDBJ whole genome shotgun (WGS) entry which is preliminary data.</text>
</comment>
<gene>
    <name evidence="4" type="ORF">HINF_LOCUS10402</name>
    <name evidence="3" type="ORF">HINF_LOCUS64964</name>
</gene>
<reference evidence="3" key="1">
    <citation type="submission" date="2023-06" db="EMBL/GenBank/DDBJ databases">
        <authorList>
            <person name="Kurt Z."/>
        </authorList>
    </citation>
    <scope>NUCLEOTIDE SEQUENCE</scope>
</reference>
<reference evidence="4 5" key="2">
    <citation type="submission" date="2024-07" db="EMBL/GenBank/DDBJ databases">
        <authorList>
            <person name="Akdeniz Z."/>
        </authorList>
    </citation>
    <scope>NUCLEOTIDE SEQUENCE [LARGE SCALE GENOMIC DNA]</scope>
</reference>